<feature type="chain" id="PRO_5028871045" description="Major royal jelly protein" evidence="3">
    <location>
        <begin position="21"/>
        <end position="358"/>
    </location>
</feature>
<dbReference type="InterPro" id="IPR017996">
    <property type="entry name" value="MRJP/yellow-related"/>
</dbReference>
<dbReference type="EMBL" id="CP060394">
    <property type="protein sequence ID" value="QNI31661.1"/>
    <property type="molecule type" value="Genomic_DNA"/>
</dbReference>
<dbReference type="KEGG" id="adin:H7849_21780"/>
<gene>
    <name evidence="4" type="ORF">H7849_21780</name>
</gene>
<evidence type="ECO:0008006" key="6">
    <source>
        <dbReference type="Google" id="ProtNLM"/>
    </source>
</evidence>
<proteinExistence type="predicted"/>
<evidence type="ECO:0000256" key="1">
    <source>
        <dbReference type="ARBA" id="ARBA00004613"/>
    </source>
</evidence>
<evidence type="ECO:0000256" key="3">
    <source>
        <dbReference type="SAM" id="SignalP"/>
    </source>
</evidence>
<keyword evidence="3" id="KW-0732">Signal</keyword>
<comment type="subcellular location">
    <subcellularLocation>
        <location evidence="1">Secreted</location>
    </subcellularLocation>
</comment>
<keyword evidence="5" id="KW-1185">Reference proteome</keyword>
<organism evidence="4 5">
    <name type="scientific">Alloacidobacterium dinghuense</name>
    <dbReference type="NCBI Taxonomy" id="2763107"/>
    <lineage>
        <taxon>Bacteria</taxon>
        <taxon>Pseudomonadati</taxon>
        <taxon>Acidobacteriota</taxon>
        <taxon>Terriglobia</taxon>
        <taxon>Terriglobales</taxon>
        <taxon>Acidobacteriaceae</taxon>
        <taxon>Alloacidobacterium</taxon>
    </lineage>
</organism>
<dbReference type="Proteomes" id="UP000515312">
    <property type="component" value="Chromosome"/>
</dbReference>
<feature type="signal peptide" evidence="3">
    <location>
        <begin position="1"/>
        <end position="20"/>
    </location>
</feature>
<evidence type="ECO:0000313" key="5">
    <source>
        <dbReference type="Proteomes" id="UP000515312"/>
    </source>
</evidence>
<dbReference type="GO" id="GO:0005576">
    <property type="term" value="C:extracellular region"/>
    <property type="evidence" value="ECO:0007669"/>
    <property type="project" value="UniProtKB-SubCell"/>
</dbReference>
<dbReference type="Pfam" id="PF03022">
    <property type="entry name" value="MRJP"/>
    <property type="match status" value="1"/>
</dbReference>
<keyword evidence="2" id="KW-0964">Secreted</keyword>
<dbReference type="SUPFAM" id="SSF63829">
    <property type="entry name" value="Calcium-dependent phosphotriesterase"/>
    <property type="match status" value="1"/>
</dbReference>
<dbReference type="PANTHER" id="PTHR10009:SF18">
    <property type="entry name" value="PROTEIN YELLOW-LIKE PROTEIN"/>
    <property type="match status" value="1"/>
</dbReference>
<sequence length="358" mass="38607">MTRIIAIAATIFFAASPVISQNRVEAVFSSDLVINGPTVSPDGRLFTVAQPASPGTTPQVVEVRNGKPVPYPDERMNSWKPGMDGHELFVGVNSIRMGPDGALWVVDRGGPGIGKPLAPGGPKLMKIDIATNKVSRIYDLAAVARPWSFVDDVRFNALHAYLTDAGSPGLIVLDLNTGKGRRVLDGHPSTVAQTPLVAEGKILRNPKGDPINIHADQLEVSPNGKWFYYQPSCGRMSRVETRYLDDASLSDAQLALHVERFADTPSTGGTAIGADGTIYLSDTDKKRILTISPEGKIATLIDDPRLDWVDAMWIDDSGHLLMPASQLNRMAGINGGTNAIQQPVVLYRLNIGQKGVRR</sequence>
<evidence type="ECO:0000256" key="2">
    <source>
        <dbReference type="ARBA" id="ARBA00022525"/>
    </source>
</evidence>
<name>A0A7G8BGJ1_9BACT</name>
<protein>
    <recommendedName>
        <fullName evidence="6">Major royal jelly protein</fullName>
    </recommendedName>
</protein>
<dbReference type="InterPro" id="IPR011042">
    <property type="entry name" value="6-blade_b-propeller_TolB-like"/>
</dbReference>
<accession>A0A7G8BGJ1</accession>
<dbReference type="RefSeq" id="WP_186742498.1">
    <property type="nucleotide sequence ID" value="NZ_CP060394.1"/>
</dbReference>
<evidence type="ECO:0000313" key="4">
    <source>
        <dbReference type="EMBL" id="QNI31661.1"/>
    </source>
</evidence>
<reference evidence="4 5" key="1">
    <citation type="submission" date="2020-08" db="EMBL/GenBank/DDBJ databases">
        <title>Edaphobacter telluris sp. nov. and Acidobacterium dinghuensis sp. nov., two acidobacteria isolated from forest soil.</title>
        <authorList>
            <person name="Fu J."/>
            <person name="Qiu L."/>
        </authorList>
    </citation>
    <scope>NUCLEOTIDE SEQUENCE [LARGE SCALE GENOMIC DNA]</scope>
    <source>
        <strain evidence="4">4Y35</strain>
    </source>
</reference>
<dbReference type="PANTHER" id="PTHR10009">
    <property type="entry name" value="PROTEIN YELLOW-RELATED"/>
    <property type="match status" value="1"/>
</dbReference>
<dbReference type="AlphaFoldDB" id="A0A7G8BGJ1"/>
<dbReference type="Gene3D" id="2.120.10.30">
    <property type="entry name" value="TolB, C-terminal domain"/>
    <property type="match status" value="1"/>
</dbReference>